<feature type="non-terminal residue" evidence="1">
    <location>
        <position position="58"/>
    </location>
</feature>
<feature type="non-terminal residue" evidence="1">
    <location>
        <position position="1"/>
    </location>
</feature>
<proteinExistence type="predicted"/>
<comment type="caution">
    <text evidence="1">The sequence shown here is derived from an EMBL/GenBank/DDBJ whole genome shotgun (WGS) entry which is preliminary data.</text>
</comment>
<protein>
    <submittedName>
        <fullName evidence="1">Uncharacterized protein</fullName>
    </submittedName>
</protein>
<organism evidence="1 2">
    <name type="scientific">Ixodes persulcatus</name>
    <name type="common">Taiga tick</name>
    <dbReference type="NCBI Taxonomy" id="34615"/>
    <lineage>
        <taxon>Eukaryota</taxon>
        <taxon>Metazoa</taxon>
        <taxon>Ecdysozoa</taxon>
        <taxon>Arthropoda</taxon>
        <taxon>Chelicerata</taxon>
        <taxon>Arachnida</taxon>
        <taxon>Acari</taxon>
        <taxon>Parasitiformes</taxon>
        <taxon>Ixodida</taxon>
        <taxon>Ixodoidea</taxon>
        <taxon>Ixodidae</taxon>
        <taxon>Ixodinae</taxon>
        <taxon>Ixodes</taxon>
    </lineage>
</organism>
<evidence type="ECO:0000313" key="2">
    <source>
        <dbReference type="Proteomes" id="UP000805193"/>
    </source>
</evidence>
<dbReference type="Proteomes" id="UP000805193">
    <property type="component" value="Unassembled WGS sequence"/>
</dbReference>
<reference evidence="1 2" key="1">
    <citation type="journal article" date="2020" name="Cell">
        <title>Large-Scale Comparative Analyses of Tick Genomes Elucidate Their Genetic Diversity and Vector Capacities.</title>
        <authorList>
            <consortium name="Tick Genome and Microbiome Consortium (TIGMIC)"/>
            <person name="Jia N."/>
            <person name="Wang J."/>
            <person name="Shi W."/>
            <person name="Du L."/>
            <person name="Sun Y."/>
            <person name="Zhan W."/>
            <person name="Jiang J.F."/>
            <person name="Wang Q."/>
            <person name="Zhang B."/>
            <person name="Ji P."/>
            <person name="Bell-Sakyi L."/>
            <person name="Cui X.M."/>
            <person name="Yuan T.T."/>
            <person name="Jiang B.G."/>
            <person name="Yang W.F."/>
            <person name="Lam T.T."/>
            <person name="Chang Q.C."/>
            <person name="Ding S.J."/>
            <person name="Wang X.J."/>
            <person name="Zhu J.G."/>
            <person name="Ruan X.D."/>
            <person name="Zhao L."/>
            <person name="Wei J.T."/>
            <person name="Ye R.Z."/>
            <person name="Que T.C."/>
            <person name="Du C.H."/>
            <person name="Zhou Y.H."/>
            <person name="Cheng J.X."/>
            <person name="Dai P.F."/>
            <person name="Guo W.B."/>
            <person name="Han X.H."/>
            <person name="Huang E.J."/>
            <person name="Li L.F."/>
            <person name="Wei W."/>
            <person name="Gao Y.C."/>
            <person name="Liu J.Z."/>
            <person name="Shao H.Z."/>
            <person name="Wang X."/>
            <person name="Wang C.C."/>
            <person name="Yang T.C."/>
            <person name="Huo Q.B."/>
            <person name="Li W."/>
            <person name="Chen H.Y."/>
            <person name="Chen S.E."/>
            <person name="Zhou L.G."/>
            <person name="Ni X.B."/>
            <person name="Tian J.H."/>
            <person name="Sheng Y."/>
            <person name="Liu T."/>
            <person name="Pan Y.S."/>
            <person name="Xia L.Y."/>
            <person name="Li J."/>
            <person name="Zhao F."/>
            <person name="Cao W.C."/>
        </authorList>
    </citation>
    <scope>NUCLEOTIDE SEQUENCE [LARGE SCALE GENOMIC DNA]</scope>
    <source>
        <strain evidence="1">Iper-2018</strain>
    </source>
</reference>
<accession>A0AC60PKT2</accession>
<evidence type="ECO:0000313" key="1">
    <source>
        <dbReference type="EMBL" id="KAG0421520.1"/>
    </source>
</evidence>
<dbReference type="EMBL" id="JABSTQ010010354">
    <property type="protein sequence ID" value="KAG0421520.1"/>
    <property type="molecule type" value="Genomic_DNA"/>
</dbReference>
<gene>
    <name evidence="1" type="ORF">HPB47_002596</name>
</gene>
<keyword evidence="2" id="KW-1185">Reference proteome</keyword>
<sequence length="58" mass="6624">EKSAAPLPNQVDGQGTITEEKLQRRCNAQLSARLTQRKLPRHWVKRSPAYAQNRPLTN</sequence>
<name>A0AC60PKT2_IXOPE</name>